<feature type="region of interest" description="Disordered" evidence="5">
    <location>
        <begin position="295"/>
        <end position="322"/>
    </location>
</feature>
<sequence>MNEAIQQVGVVVPHYGDPAPTRDLVASLIGQALSIVVVDDGSPEPLAPISGASVVRREVNGGFGAAVNTGMARLPTELALILNSDLEIGPTFVADLLAAAAPWQPVVASPQVTTLDGDPEWVGRHFPTIGHQVIEWLTPLARFRHLPRLHEAVGHDTRAVGDAVVPVDWVVGAAVLVPVAAFRAVGGFDERYFMNAEEVDLQRRLRGLGIPSVVLGTVSVVHRGGGSSDPARSRQWLVASRLQYARTWGGLRRLQMALAGASAVNLCANVSRRALRRPVRPVDVLREELRLIQGRGAGHAAARPPSPAGVPTDTEQDLPCER</sequence>
<name>A0A853DC59_9MICO</name>
<keyword evidence="8" id="KW-1185">Reference proteome</keyword>
<evidence type="ECO:0000259" key="6">
    <source>
        <dbReference type="Pfam" id="PF00535"/>
    </source>
</evidence>
<keyword evidence="3 7" id="KW-0328">Glycosyltransferase</keyword>
<comment type="similarity">
    <text evidence="2">Belongs to the glycosyltransferase 2 family.</text>
</comment>
<organism evidence="7 8">
    <name type="scientific">Allobranchiibius huperziae</name>
    <dbReference type="NCBI Taxonomy" id="1874116"/>
    <lineage>
        <taxon>Bacteria</taxon>
        <taxon>Bacillati</taxon>
        <taxon>Actinomycetota</taxon>
        <taxon>Actinomycetes</taxon>
        <taxon>Micrococcales</taxon>
        <taxon>Dermacoccaceae</taxon>
        <taxon>Allobranchiibius</taxon>
    </lineage>
</organism>
<evidence type="ECO:0000256" key="4">
    <source>
        <dbReference type="ARBA" id="ARBA00022679"/>
    </source>
</evidence>
<comment type="caution">
    <text evidence="7">The sequence shown here is derived from an EMBL/GenBank/DDBJ whole genome shotgun (WGS) entry which is preliminary data.</text>
</comment>
<dbReference type="EC" id="2.4.1.289" evidence="7"/>
<dbReference type="PANTHER" id="PTHR43179:SF12">
    <property type="entry name" value="GALACTOFURANOSYLTRANSFERASE GLFT2"/>
    <property type="match status" value="1"/>
</dbReference>
<evidence type="ECO:0000256" key="1">
    <source>
        <dbReference type="ARBA" id="ARBA00004776"/>
    </source>
</evidence>
<reference evidence="7 8" key="1">
    <citation type="submission" date="2020-07" db="EMBL/GenBank/DDBJ databases">
        <title>Sequencing the genomes of 1000 actinobacteria strains.</title>
        <authorList>
            <person name="Klenk H.-P."/>
        </authorList>
    </citation>
    <scope>NUCLEOTIDE SEQUENCE [LARGE SCALE GENOMIC DNA]</scope>
    <source>
        <strain evidence="7 8">DSM 29531</strain>
    </source>
</reference>
<dbReference type="SUPFAM" id="SSF53448">
    <property type="entry name" value="Nucleotide-diphospho-sugar transferases"/>
    <property type="match status" value="1"/>
</dbReference>
<accession>A0A853DC59</accession>
<dbReference type="RefSeq" id="WP_179481590.1">
    <property type="nucleotide sequence ID" value="NZ_JACCFW010000001.1"/>
</dbReference>
<evidence type="ECO:0000256" key="2">
    <source>
        <dbReference type="ARBA" id="ARBA00006739"/>
    </source>
</evidence>
<evidence type="ECO:0000256" key="5">
    <source>
        <dbReference type="SAM" id="MobiDB-lite"/>
    </source>
</evidence>
<protein>
    <submittedName>
        <fullName evidence="7">N-acetylglucosaminyl-diphospho-decaprenol L-rhamnosyltransferase</fullName>
        <ecNumber evidence="7">2.4.1.289</ecNumber>
    </submittedName>
</protein>
<dbReference type="PANTHER" id="PTHR43179">
    <property type="entry name" value="RHAMNOSYLTRANSFERASE WBBL"/>
    <property type="match status" value="1"/>
</dbReference>
<evidence type="ECO:0000313" key="8">
    <source>
        <dbReference type="Proteomes" id="UP000571817"/>
    </source>
</evidence>
<gene>
    <name evidence="7" type="ORF">HNR15_002119</name>
</gene>
<evidence type="ECO:0000313" key="7">
    <source>
        <dbReference type="EMBL" id="NYJ75156.1"/>
    </source>
</evidence>
<dbReference type="AlphaFoldDB" id="A0A853DC59"/>
<proteinExistence type="inferred from homology"/>
<dbReference type="EMBL" id="JACCFW010000001">
    <property type="protein sequence ID" value="NYJ75156.1"/>
    <property type="molecule type" value="Genomic_DNA"/>
</dbReference>
<feature type="domain" description="Glycosyltransferase 2-like" evidence="6">
    <location>
        <begin position="10"/>
        <end position="126"/>
    </location>
</feature>
<dbReference type="Gene3D" id="3.90.550.10">
    <property type="entry name" value="Spore Coat Polysaccharide Biosynthesis Protein SpsA, Chain A"/>
    <property type="match status" value="1"/>
</dbReference>
<dbReference type="InterPro" id="IPR001173">
    <property type="entry name" value="Glyco_trans_2-like"/>
</dbReference>
<comment type="pathway">
    <text evidence="1">Cell wall biogenesis; cell wall polysaccharide biosynthesis.</text>
</comment>
<dbReference type="Proteomes" id="UP000571817">
    <property type="component" value="Unassembled WGS sequence"/>
</dbReference>
<dbReference type="Pfam" id="PF00535">
    <property type="entry name" value="Glycos_transf_2"/>
    <property type="match status" value="1"/>
</dbReference>
<dbReference type="InterPro" id="IPR029044">
    <property type="entry name" value="Nucleotide-diphossugar_trans"/>
</dbReference>
<dbReference type="GO" id="GO:0102096">
    <property type="term" value="F:decaprenyl-N-acetyl-alpha-D-glucosaminyl-pyrophosphate:dTDP-alpha-L-rhamnose rhamnosyltransferase activity"/>
    <property type="evidence" value="ECO:0007669"/>
    <property type="project" value="UniProtKB-EC"/>
</dbReference>
<evidence type="ECO:0000256" key="3">
    <source>
        <dbReference type="ARBA" id="ARBA00022676"/>
    </source>
</evidence>
<keyword evidence="4 7" id="KW-0808">Transferase</keyword>